<dbReference type="GO" id="GO:0030532">
    <property type="term" value="C:small nuclear ribonucleoprotein complex"/>
    <property type="evidence" value="ECO:0007669"/>
    <property type="project" value="UniProtKB-ARBA"/>
</dbReference>
<dbReference type="CDD" id="cd12247">
    <property type="entry name" value="RRM2_U1A_like"/>
    <property type="match status" value="1"/>
</dbReference>
<dbReference type="FunFam" id="3.30.70.330:FF:000029">
    <property type="entry name" value="U2 small nuclear ribonucleoprotein B"/>
    <property type="match status" value="1"/>
</dbReference>
<keyword evidence="7" id="KW-0508">mRNA splicing</keyword>
<feature type="non-terminal residue" evidence="13">
    <location>
        <position position="234"/>
    </location>
</feature>
<name>A0A4P9Y592_9FUNG</name>
<dbReference type="InterPro" id="IPR035979">
    <property type="entry name" value="RBD_domain_sf"/>
</dbReference>
<dbReference type="PANTHER" id="PTHR10501">
    <property type="entry name" value="U1 SMALL NUCLEAR RIBONUCLEOPROTEIN A/U2 SMALL NUCLEAR RIBONUCLEOPROTEIN B"/>
    <property type="match status" value="1"/>
</dbReference>
<dbReference type="GO" id="GO:0005681">
    <property type="term" value="C:spliceosomal complex"/>
    <property type="evidence" value="ECO:0007669"/>
    <property type="project" value="UniProtKB-KW"/>
</dbReference>
<keyword evidence="14" id="KW-1185">Reference proteome</keyword>
<evidence type="ECO:0000259" key="12">
    <source>
        <dbReference type="PROSITE" id="PS50102"/>
    </source>
</evidence>
<feature type="region of interest" description="Disordered" evidence="11">
    <location>
        <begin position="107"/>
        <end position="152"/>
    </location>
</feature>
<evidence type="ECO:0000256" key="10">
    <source>
        <dbReference type="PROSITE-ProRule" id="PRU00176"/>
    </source>
</evidence>
<evidence type="ECO:0000256" key="5">
    <source>
        <dbReference type="ARBA" id="ARBA00022737"/>
    </source>
</evidence>
<dbReference type="InterPro" id="IPR012677">
    <property type="entry name" value="Nucleotide-bd_a/b_plait_sf"/>
</dbReference>
<keyword evidence="4" id="KW-0747">Spliceosome</keyword>
<evidence type="ECO:0000313" key="14">
    <source>
        <dbReference type="Proteomes" id="UP000267251"/>
    </source>
</evidence>
<reference evidence="14" key="1">
    <citation type="journal article" date="2018" name="Nat. Microbiol.">
        <title>Leveraging single-cell genomics to expand the fungal tree of life.</title>
        <authorList>
            <person name="Ahrendt S.R."/>
            <person name="Quandt C.A."/>
            <person name="Ciobanu D."/>
            <person name="Clum A."/>
            <person name="Salamov A."/>
            <person name="Andreopoulos B."/>
            <person name="Cheng J.F."/>
            <person name="Woyke T."/>
            <person name="Pelin A."/>
            <person name="Henrissat B."/>
            <person name="Reynolds N.K."/>
            <person name="Benny G.L."/>
            <person name="Smith M.E."/>
            <person name="James T.Y."/>
            <person name="Grigoriev I.V."/>
        </authorList>
    </citation>
    <scope>NUCLEOTIDE SEQUENCE [LARGE SCALE GENOMIC DNA]</scope>
</reference>
<protein>
    <submittedName>
        <fullName evidence="13">RNA recognition protein</fullName>
    </submittedName>
</protein>
<accession>A0A4P9Y592</accession>
<gene>
    <name evidence="13" type="ORF">BJ684DRAFT_908</name>
</gene>
<dbReference type="SUPFAM" id="SSF54928">
    <property type="entry name" value="RNA-binding domain, RBD"/>
    <property type="match status" value="1"/>
</dbReference>
<dbReference type="GO" id="GO:0003723">
    <property type="term" value="F:RNA binding"/>
    <property type="evidence" value="ECO:0007669"/>
    <property type="project" value="UniProtKB-UniRule"/>
</dbReference>
<dbReference type="Gene3D" id="3.30.70.330">
    <property type="match status" value="2"/>
</dbReference>
<keyword evidence="8" id="KW-0539">Nucleus</keyword>
<dbReference type="Pfam" id="PF00076">
    <property type="entry name" value="RRM_1"/>
    <property type="match status" value="2"/>
</dbReference>
<feature type="non-terminal residue" evidence="13">
    <location>
        <position position="1"/>
    </location>
</feature>
<evidence type="ECO:0000256" key="9">
    <source>
        <dbReference type="ARBA" id="ARBA00023274"/>
    </source>
</evidence>
<keyword evidence="9" id="KW-0687">Ribonucleoprotein</keyword>
<keyword evidence="5" id="KW-0677">Repeat</keyword>
<dbReference type="InterPro" id="IPR000504">
    <property type="entry name" value="RRM_dom"/>
</dbReference>
<organism evidence="13 14">
    <name type="scientific">Piptocephalis cylindrospora</name>
    <dbReference type="NCBI Taxonomy" id="1907219"/>
    <lineage>
        <taxon>Eukaryota</taxon>
        <taxon>Fungi</taxon>
        <taxon>Fungi incertae sedis</taxon>
        <taxon>Zoopagomycota</taxon>
        <taxon>Zoopagomycotina</taxon>
        <taxon>Zoopagomycetes</taxon>
        <taxon>Zoopagales</taxon>
        <taxon>Piptocephalidaceae</taxon>
        <taxon>Piptocephalis</taxon>
    </lineage>
</organism>
<dbReference type="AlphaFoldDB" id="A0A4P9Y592"/>
<dbReference type="PROSITE" id="PS50102">
    <property type="entry name" value="RRM"/>
    <property type="match status" value="2"/>
</dbReference>
<dbReference type="FunFam" id="3.30.70.330:FF:000039">
    <property type="entry name" value="U1 small nuclear ribonucleoprotein A"/>
    <property type="match status" value="1"/>
</dbReference>
<evidence type="ECO:0000256" key="6">
    <source>
        <dbReference type="ARBA" id="ARBA00022884"/>
    </source>
</evidence>
<evidence type="ECO:0000256" key="7">
    <source>
        <dbReference type="ARBA" id="ARBA00023187"/>
    </source>
</evidence>
<dbReference type="GO" id="GO:0006397">
    <property type="term" value="P:mRNA processing"/>
    <property type="evidence" value="ECO:0007669"/>
    <property type="project" value="UniProtKB-KW"/>
</dbReference>
<feature type="domain" description="RRM" evidence="12">
    <location>
        <begin position="160"/>
        <end position="234"/>
    </location>
</feature>
<feature type="domain" description="RRM" evidence="12">
    <location>
        <begin position="2"/>
        <end position="81"/>
    </location>
</feature>
<dbReference type="Proteomes" id="UP000267251">
    <property type="component" value="Unassembled WGS sequence"/>
</dbReference>
<sequence>SQTVYARNLNEKIKLPVLKKALKTLFGQFGEVVDVVAYKHVSARGQAFIVFKTLEEAGRALSEVQDFPLFGKPMELQYAKTKSLAAAKLDSTVEEVQEARRQKAIERKEAEAMRRRKRSRAVEEGEEEEEEEMGRERKKAQGDGDKTSQAVQDDMLPPYRILFLQRLPPDVSSTTLESLFQGFPGYREVRQVPARPDIAFVEYDEDDQAVMAKEQLNGYTLAEGHRMKVTYSRR</sequence>
<dbReference type="OrthoDB" id="266020at2759"/>
<evidence type="ECO:0000256" key="2">
    <source>
        <dbReference type="ARBA" id="ARBA00007243"/>
    </source>
</evidence>
<keyword evidence="6 10" id="KW-0694">RNA-binding</keyword>
<comment type="similarity">
    <text evidence="2">Belongs to the RRM U1 A/B'' family.</text>
</comment>
<feature type="compositionally biased region" description="Acidic residues" evidence="11">
    <location>
        <begin position="124"/>
        <end position="133"/>
    </location>
</feature>
<dbReference type="CDD" id="cd12246">
    <property type="entry name" value="RRM1_U1A_like"/>
    <property type="match status" value="1"/>
</dbReference>
<evidence type="ECO:0000256" key="3">
    <source>
        <dbReference type="ARBA" id="ARBA00022664"/>
    </source>
</evidence>
<proteinExistence type="inferred from homology"/>
<evidence type="ECO:0000256" key="8">
    <source>
        <dbReference type="ARBA" id="ARBA00023242"/>
    </source>
</evidence>
<evidence type="ECO:0000256" key="1">
    <source>
        <dbReference type="ARBA" id="ARBA00004123"/>
    </source>
</evidence>
<dbReference type="EMBL" id="KZ987885">
    <property type="protein sequence ID" value="RKP14103.1"/>
    <property type="molecule type" value="Genomic_DNA"/>
</dbReference>
<evidence type="ECO:0000313" key="13">
    <source>
        <dbReference type="EMBL" id="RKP14103.1"/>
    </source>
</evidence>
<evidence type="ECO:0000256" key="11">
    <source>
        <dbReference type="SAM" id="MobiDB-lite"/>
    </source>
</evidence>
<dbReference type="GO" id="GO:0008380">
    <property type="term" value="P:RNA splicing"/>
    <property type="evidence" value="ECO:0007669"/>
    <property type="project" value="UniProtKB-KW"/>
</dbReference>
<evidence type="ECO:0000256" key="4">
    <source>
        <dbReference type="ARBA" id="ARBA00022728"/>
    </source>
</evidence>
<keyword evidence="3" id="KW-0507">mRNA processing</keyword>
<dbReference type="SMART" id="SM00360">
    <property type="entry name" value="RRM"/>
    <property type="match status" value="2"/>
</dbReference>
<comment type="subcellular location">
    <subcellularLocation>
        <location evidence="1">Nucleus</location>
    </subcellularLocation>
</comment>